<evidence type="ECO:0000256" key="5">
    <source>
        <dbReference type="SAM" id="SignalP"/>
    </source>
</evidence>
<dbReference type="Proteomes" id="UP000601435">
    <property type="component" value="Unassembled WGS sequence"/>
</dbReference>
<dbReference type="SMART" id="SM00271">
    <property type="entry name" value="DnaJ"/>
    <property type="match status" value="1"/>
</dbReference>
<dbReference type="Pfam" id="PF01556">
    <property type="entry name" value="DnaJ_C"/>
    <property type="match status" value="1"/>
</dbReference>
<dbReference type="SUPFAM" id="SSF49493">
    <property type="entry name" value="HSP40/DnaJ peptide-binding domain"/>
    <property type="match status" value="2"/>
</dbReference>
<dbReference type="GO" id="GO:0006457">
    <property type="term" value="P:protein folding"/>
    <property type="evidence" value="ECO:0007669"/>
    <property type="project" value="InterPro"/>
</dbReference>
<accession>A0A813C084</accession>
<dbReference type="CDD" id="cd06257">
    <property type="entry name" value="DnaJ"/>
    <property type="match status" value="1"/>
</dbReference>
<dbReference type="FunFam" id="2.60.260.20:FF:000003">
    <property type="entry name" value="DnaJ subfamily A member 2"/>
    <property type="match status" value="1"/>
</dbReference>
<dbReference type="InterPro" id="IPR002939">
    <property type="entry name" value="DnaJ_C"/>
</dbReference>
<dbReference type="Gene3D" id="1.10.287.110">
    <property type="entry name" value="DnaJ domain"/>
    <property type="match status" value="1"/>
</dbReference>
<dbReference type="InterPro" id="IPR036869">
    <property type="entry name" value="J_dom_sf"/>
</dbReference>
<dbReference type="InterPro" id="IPR044713">
    <property type="entry name" value="DNJA1/2-like"/>
</dbReference>
<dbReference type="SUPFAM" id="SSF46565">
    <property type="entry name" value="Chaperone J-domain"/>
    <property type="match status" value="1"/>
</dbReference>
<dbReference type="EMBL" id="CAJNJA010085809">
    <property type="protein sequence ID" value="CAE7938225.1"/>
    <property type="molecule type" value="Genomic_DNA"/>
</dbReference>
<comment type="caution">
    <text evidence="7">The sequence shown here is derived from an EMBL/GenBank/DDBJ whole genome shotgun (WGS) entry which is preliminary data.</text>
</comment>
<keyword evidence="5" id="KW-0732">Signal</keyword>
<dbReference type="InterPro" id="IPR008971">
    <property type="entry name" value="HSP40/DnaJ_pept-bd"/>
</dbReference>
<organism evidence="7 8">
    <name type="scientific">Symbiodinium necroappetens</name>
    <dbReference type="NCBI Taxonomy" id="1628268"/>
    <lineage>
        <taxon>Eukaryota</taxon>
        <taxon>Sar</taxon>
        <taxon>Alveolata</taxon>
        <taxon>Dinophyceae</taxon>
        <taxon>Suessiales</taxon>
        <taxon>Symbiodiniaceae</taxon>
        <taxon>Symbiodinium</taxon>
    </lineage>
</organism>
<dbReference type="Pfam" id="PF00226">
    <property type="entry name" value="DnaJ"/>
    <property type="match status" value="1"/>
</dbReference>
<evidence type="ECO:0000256" key="1">
    <source>
        <dbReference type="ARBA" id="ARBA00022723"/>
    </source>
</evidence>
<evidence type="ECO:0000313" key="7">
    <source>
        <dbReference type="EMBL" id="CAE7938225.1"/>
    </source>
</evidence>
<reference evidence="7" key="1">
    <citation type="submission" date="2021-02" db="EMBL/GenBank/DDBJ databases">
        <authorList>
            <person name="Dougan E. K."/>
            <person name="Rhodes N."/>
            <person name="Thang M."/>
            <person name="Chan C."/>
        </authorList>
    </citation>
    <scope>NUCLEOTIDE SEQUENCE</scope>
</reference>
<evidence type="ECO:0000256" key="2">
    <source>
        <dbReference type="ARBA" id="ARBA00022737"/>
    </source>
</evidence>
<name>A0A813C084_9DINO</name>
<dbReference type="PANTHER" id="PTHR43888">
    <property type="entry name" value="DNAJ-LIKE-2, ISOFORM A-RELATED"/>
    <property type="match status" value="1"/>
</dbReference>
<keyword evidence="8" id="KW-1185">Reference proteome</keyword>
<keyword evidence="4" id="KW-0862">Zinc</keyword>
<dbReference type="GO" id="GO:0051082">
    <property type="term" value="F:unfolded protein binding"/>
    <property type="evidence" value="ECO:0007669"/>
    <property type="project" value="InterPro"/>
</dbReference>
<sequence>MCMPPLAAVVLAVTVQTAWAGVLCSWTSDESTKGLPSGWRDGLRSLHDLAGCEGYNKAARPIAGSVAELLQALDLEDDGTDQAVDRQRLKRSYRELSVKHHPDKSSESSGFQRLRHAYEILDDPVKLLLYDSGGLELVRQYEMHPDEVPTTENLEVSHSISLEEAYAGGDYALGLSKQILCLSCRHQPRLPRCRRCQACPDEVHLRQVWINQWEYYMEELLVPSRERCRQTDMSLNMTIERGAMSGDRLRFESMAAQLPGHVPGDVLVNLDVRQHPVFKRRGSDLVLPLPISLLEALVGFKREVGHLDGRVLHISVPRGAVVHPESVLEIEAAGMPVHEDPSTFGRLLVQFQIEFPEHVDPATAAQLEEAFAL</sequence>
<evidence type="ECO:0000313" key="8">
    <source>
        <dbReference type="Proteomes" id="UP000601435"/>
    </source>
</evidence>
<dbReference type="GO" id="GO:0008270">
    <property type="term" value="F:zinc ion binding"/>
    <property type="evidence" value="ECO:0007669"/>
    <property type="project" value="UniProtKB-KW"/>
</dbReference>
<keyword evidence="3" id="KW-0863">Zinc-finger</keyword>
<evidence type="ECO:0000256" key="4">
    <source>
        <dbReference type="ARBA" id="ARBA00022833"/>
    </source>
</evidence>
<feature type="signal peptide" evidence="5">
    <location>
        <begin position="1"/>
        <end position="20"/>
    </location>
</feature>
<keyword evidence="1" id="KW-0479">Metal-binding</keyword>
<dbReference type="OrthoDB" id="550424at2759"/>
<gene>
    <name evidence="7" type="primary">DNAJ1</name>
    <name evidence="7" type="ORF">SNEC2469_LOCUS33073</name>
</gene>
<dbReference type="Gene3D" id="2.60.260.20">
    <property type="entry name" value="Urease metallochaperone UreE, N-terminal domain"/>
    <property type="match status" value="2"/>
</dbReference>
<keyword evidence="2" id="KW-0677">Repeat</keyword>
<evidence type="ECO:0000256" key="3">
    <source>
        <dbReference type="ARBA" id="ARBA00022771"/>
    </source>
</evidence>
<dbReference type="GO" id="GO:0030544">
    <property type="term" value="F:Hsp70 protein binding"/>
    <property type="evidence" value="ECO:0007669"/>
    <property type="project" value="InterPro"/>
</dbReference>
<feature type="domain" description="J" evidence="6">
    <location>
        <begin position="68"/>
        <end position="134"/>
    </location>
</feature>
<protein>
    <submittedName>
        <fullName evidence="7">DNAJ1 protein</fullName>
    </submittedName>
</protein>
<dbReference type="InterPro" id="IPR001623">
    <property type="entry name" value="DnaJ_domain"/>
</dbReference>
<dbReference type="CDD" id="cd10747">
    <property type="entry name" value="DnaJ_C"/>
    <property type="match status" value="1"/>
</dbReference>
<dbReference type="AlphaFoldDB" id="A0A813C084"/>
<evidence type="ECO:0000259" key="6">
    <source>
        <dbReference type="PROSITE" id="PS50076"/>
    </source>
</evidence>
<proteinExistence type="predicted"/>
<feature type="chain" id="PRO_5032713626" evidence="5">
    <location>
        <begin position="21"/>
        <end position="373"/>
    </location>
</feature>
<dbReference type="PROSITE" id="PS50076">
    <property type="entry name" value="DNAJ_2"/>
    <property type="match status" value="1"/>
</dbReference>